<proteinExistence type="predicted"/>
<keyword evidence="2" id="KW-1133">Transmembrane helix</keyword>
<protein>
    <recommendedName>
        <fullName evidence="3">GH18 domain-containing protein</fullName>
    </recommendedName>
</protein>
<dbReference type="EMBL" id="CP090892">
    <property type="protein sequence ID" value="ULU04242.1"/>
    <property type="molecule type" value="Genomic_DNA"/>
</dbReference>
<organism evidence="4 5">
    <name type="scientific">Caenorhabditis briggsae</name>
    <dbReference type="NCBI Taxonomy" id="6238"/>
    <lineage>
        <taxon>Eukaryota</taxon>
        <taxon>Metazoa</taxon>
        <taxon>Ecdysozoa</taxon>
        <taxon>Nematoda</taxon>
        <taxon>Chromadorea</taxon>
        <taxon>Rhabditida</taxon>
        <taxon>Rhabditina</taxon>
        <taxon>Rhabditomorpha</taxon>
        <taxon>Rhabditoidea</taxon>
        <taxon>Rhabditidae</taxon>
        <taxon>Peloderinae</taxon>
        <taxon>Caenorhabditis</taxon>
    </lineage>
</organism>
<dbReference type="InterPro" id="IPR011583">
    <property type="entry name" value="Chitinase_II/V-like_cat"/>
</dbReference>
<dbReference type="PROSITE" id="PS51910">
    <property type="entry name" value="GH18_2"/>
    <property type="match status" value="2"/>
</dbReference>
<keyword evidence="2" id="KW-0472">Membrane</keyword>
<feature type="domain" description="GH18" evidence="3">
    <location>
        <begin position="456"/>
        <end position="799"/>
    </location>
</feature>
<dbReference type="AlphaFoldDB" id="A0AAE9ISY4"/>
<dbReference type="Gene3D" id="3.10.50.10">
    <property type="match status" value="1"/>
</dbReference>
<name>A0AAE9ISY4_CAEBR</name>
<gene>
    <name evidence="4" type="ORF">L3Y34_017200</name>
</gene>
<accession>A0AAE9ISY4</accession>
<dbReference type="InterPro" id="IPR029070">
    <property type="entry name" value="Chitinase_insertion_sf"/>
</dbReference>
<keyword evidence="2" id="KW-0812">Transmembrane</keyword>
<dbReference type="InterPro" id="IPR017853">
    <property type="entry name" value="GH"/>
</dbReference>
<feature type="transmembrane region" description="Helical" evidence="2">
    <location>
        <begin position="12"/>
        <end position="40"/>
    </location>
</feature>
<feature type="compositionally biased region" description="Low complexity" evidence="1">
    <location>
        <begin position="404"/>
        <end position="441"/>
    </location>
</feature>
<evidence type="ECO:0000259" key="3">
    <source>
        <dbReference type="PROSITE" id="PS51910"/>
    </source>
</evidence>
<reference evidence="4 5" key="1">
    <citation type="submission" date="2022-05" db="EMBL/GenBank/DDBJ databases">
        <title>Chromosome-level reference genomes for two strains of Caenorhabditis briggsae: an improved platform for comparative genomics.</title>
        <authorList>
            <person name="Stevens L."/>
            <person name="Andersen E.C."/>
        </authorList>
    </citation>
    <scope>NUCLEOTIDE SEQUENCE [LARGE SCALE GENOMIC DNA]</scope>
    <source>
        <strain evidence="4">QX1410_ONT</strain>
        <tissue evidence="4">Whole-organism</tissue>
    </source>
</reference>
<dbReference type="Pfam" id="PF00704">
    <property type="entry name" value="Glyco_hydro_18"/>
    <property type="match status" value="2"/>
</dbReference>
<evidence type="ECO:0000256" key="2">
    <source>
        <dbReference type="SAM" id="Phobius"/>
    </source>
</evidence>
<dbReference type="PANTHER" id="PTHR46073:SF6">
    <property type="entry name" value="GH18 DOMAIN-CONTAINING PROTEIN"/>
    <property type="match status" value="1"/>
</dbReference>
<evidence type="ECO:0000313" key="4">
    <source>
        <dbReference type="EMBL" id="ULU04242.1"/>
    </source>
</evidence>
<dbReference type="PANTHER" id="PTHR46073">
    <property type="entry name" value="CHITINASE"/>
    <property type="match status" value="1"/>
</dbReference>
<evidence type="ECO:0000256" key="1">
    <source>
        <dbReference type="SAM" id="MobiDB-lite"/>
    </source>
</evidence>
<dbReference type="GO" id="GO:0005975">
    <property type="term" value="P:carbohydrate metabolic process"/>
    <property type="evidence" value="ECO:0007669"/>
    <property type="project" value="InterPro"/>
</dbReference>
<evidence type="ECO:0000313" key="5">
    <source>
        <dbReference type="Proteomes" id="UP000827892"/>
    </source>
</evidence>
<dbReference type="InterPro" id="IPR001223">
    <property type="entry name" value="Glyco_hydro18_cat"/>
</dbReference>
<dbReference type="OMA" id="VWAHEAN"/>
<dbReference type="SMART" id="SM00636">
    <property type="entry name" value="Glyco_18"/>
    <property type="match status" value="2"/>
</dbReference>
<feature type="domain" description="GH18" evidence="3">
    <location>
        <begin position="51"/>
        <end position="386"/>
    </location>
</feature>
<dbReference type="Proteomes" id="UP000827892">
    <property type="component" value="Chromosome II"/>
</dbReference>
<dbReference type="GO" id="GO:0008061">
    <property type="term" value="F:chitin binding"/>
    <property type="evidence" value="ECO:0007669"/>
    <property type="project" value="InterPro"/>
</dbReference>
<feature type="region of interest" description="Disordered" evidence="1">
    <location>
        <begin position="404"/>
        <end position="452"/>
    </location>
</feature>
<dbReference type="SUPFAM" id="SSF51445">
    <property type="entry name" value="(Trans)glycosidases"/>
    <property type="match status" value="2"/>
</dbReference>
<dbReference type="Gene3D" id="3.20.20.80">
    <property type="entry name" value="Glycosidases"/>
    <property type="match status" value="3"/>
</dbReference>
<sequence>MSPTVILDKKPLKVAFSILAILIICGIISFALSTSFWYIYDYNNNELPCRFRLVGYYSYWTTSEVTLRQLRKLTHISFVFLAIDENGSLSFAGDSGEERFLQMKKIALSIRPDIKVMFSVGSDKTAFHFSKIVAEREKKRFLINSIISFLDENDLDGVDVFWSFPSKQDRRSYIRFLRELKKSLVELKIEKGRTEDYVISIIAPQSPSEFEGFNLVEIMESVDFVNVLTYDYYFTSHKVGPLSPLYGGSEGNVDETMKYLSCKTKNPRKLNMGVSFYGNRFLNTELPFGNNSIWIPMSSETKGPFRLQWNEITPNEKAVTKWDNVTRTEYVYDDRKFLTFENEKSMREKMKYAEDHNIGGISIWVIDEDDDENTLLNVVFSVDLCTGSSLQTYTCDSKTTTTTAFQSTTTTSTTTTPLPTTTTTDFQSTTTSRQLSSSTTSSKKDSKLPPAASCGKRVFGYFTEWENADLREEQLGKLTHVIYLFATVQDDGSIKLDNKRTEKRFLDLKDKAHSVRSDLKMMIGVGGHATSYRFSSIVSDDGKRKILIDSIVSFIDEQDLDGVDIFWIWSYEDDKLHYSKFLRELRKALNILKSFEKKKRAEDYLISLIIPPKIATLAEGYDINEILKSVDFLNVLTYDYYFNGDRVGPHSPIYGGTRGNIDETMKYLTCKTRQPSKINMAVPFYGTFWRNASLPLLDDSDEIWKDKGNAAGPFAVRWRELVTNGWDKSTTRFHEKSKTSYIWISETKHFLTFENERSLAEKAKYVKEHQLGGILIWAIDQDDDQNTLLNAVSSADICSQKEKEYINYICDK</sequence>